<keyword evidence="5" id="KW-0067">ATP-binding</keyword>
<evidence type="ECO:0000256" key="3">
    <source>
        <dbReference type="ARBA" id="ARBA00022598"/>
    </source>
</evidence>
<dbReference type="GO" id="GO:0050567">
    <property type="term" value="F:glutaminyl-tRNA synthase (glutamine-hydrolyzing) activity"/>
    <property type="evidence" value="ECO:0007669"/>
    <property type="project" value="UniProtKB-EC"/>
</dbReference>
<sequence length="493" mass="53467">MPFDLSLIDLVERIKSGELRAEAVMEAVYSQINQYNSSLNVYRSLLPREIAISRASIIDEEISSGKTLGKLAGIPVSIKDNICIKDPELSNACGSQILGEYHSPYNATVVEKLLQEDAVIIGTTNMDEFAMGSSTENSFFSPTRNPWDTERVPGGSSGGAAVSVASGMALLALGSDTGGSVRQPASMCGVSGLKPSYGTVSRYGLVAFGSSLDQIGCLAPSAADCRYAFSIIHGHDPHESTSAKIELSAAPDVAKLSGLRVCLPDEYVAAESFDPDVVGSVHELEALLQKHGATVERRSLDFLKYVIPTYYVLAFAEASSNLGRFDGIRYGIRKQDQPSLKSLYTSTRKKGFGVEVKRRIMLGTFVLSSGYYDQYYGRAVQVRAWMEKQVALLFEEFDFILGPVSPFPAFKLGEKNEDPLAMYLADICSVLANLTRTPAISIPGRPTSDGLPVGLQLMGRRFEDHNLLATASAIQELTAFHKLRPEKVFATKP</sequence>
<proteinExistence type="inferred from homology"/>
<dbReference type="PANTHER" id="PTHR11895">
    <property type="entry name" value="TRANSAMIDASE"/>
    <property type="match status" value="1"/>
</dbReference>
<evidence type="ECO:0000256" key="7">
    <source>
        <dbReference type="ARBA" id="ARBA00047407"/>
    </source>
</evidence>
<dbReference type="PANTHER" id="PTHR11895:SF151">
    <property type="entry name" value="GLUTAMYL-TRNA(GLN) AMIDOTRANSFERASE SUBUNIT A"/>
    <property type="match status" value="1"/>
</dbReference>
<evidence type="ECO:0000256" key="2">
    <source>
        <dbReference type="ARBA" id="ARBA00012739"/>
    </source>
</evidence>
<dbReference type="GO" id="GO:0005739">
    <property type="term" value="C:mitochondrion"/>
    <property type="evidence" value="ECO:0007669"/>
    <property type="project" value="UniProtKB-ARBA"/>
</dbReference>
<dbReference type="PROSITE" id="PS00571">
    <property type="entry name" value="AMIDASES"/>
    <property type="match status" value="1"/>
</dbReference>
<dbReference type="InterPro" id="IPR023631">
    <property type="entry name" value="Amidase_dom"/>
</dbReference>
<dbReference type="GO" id="GO:0005524">
    <property type="term" value="F:ATP binding"/>
    <property type="evidence" value="ECO:0007669"/>
    <property type="project" value="UniProtKB-KW"/>
</dbReference>
<dbReference type="InterPro" id="IPR004412">
    <property type="entry name" value="GatA"/>
</dbReference>
<gene>
    <name evidence="9" type="ORF">METZ01_LOCUS132698</name>
</gene>
<dbReference type="Pfam" id="PF01425">
    <property type="entry name" value="Amidase"/>
    <property type="match status" value="1"/>
</dbReference>
<evidence type="ECO:0000259" key="8">
    <source>
        <dbReference type="Pfam" id="PF01425"/>
    </source>
</evidence>
<keyword evidence="4" id="KW-0547">Nucleotide-binding</keyword>
<organism evidence="9">
    <name type="scientific">marine metagenome</name>
    <dbReference type="NCBI Taxonomy" id="408172"/>
    <lineage>
        <taxon>unclassified sequences</taxon>
        <taxon>metagenomes</taxon>
        <taxon>ecological metagenomes</taxon>
    </lineage>
</organism>
<dbReference type="InterPro" id="IPR000120">
    <property type="entry name" value="Amidase"/>
</dbReference>
<dbReference type="GO" id="GO:0030956">
    <property type="term" value="C:glutamyl-tRNA(Gln) amidotransferase complex"/>
    <property type="evidence" value="ECO:0007669"/>
    <property type="project" value="InterPro"/>
</dbReference>
<evidence type="ECO:0000256" key="1">
    <source>
        <dbReference type="ARBA" id="ARBA00008069"/>
    </source>
</evidence>
<evidence type="ECO:0000313" key="9">
    <source>
        <dbReference type="EMBL" id="SVA79844.1"/>
    </source>
</evidence>
<dbReference type="GO" id="GO:0006412">
    <property type="term" value="P:translation"/>
    <property type="evidence" value="ECO:0007669"/>
    <property type="project" value="UniProtKB-KW"/>
</dbReference>
<name>A0A381YSA7_9ZZZZ</name>
<protein>
    <recommendedName>
        <fullName evidence="2">glutaminyl-tRNA synthase (glutamine-hydrolyzing)</fullName>
        <ecNumber evidence="2">6.3.5.7</ecNumber>
    </recommendedName>
</protein>
<dbReference type="SUPFAM" id="SSF75304">
    <property type="entry name" value="Amidase signature (AS) enzymes"/>
    <property type="match status" value="1"/>
</dbReference>
<dbReference type="HAMAP" id="MF_00120">
    <property type="entry name" value="GatA"/>
    <property type="match status" value="1"/>
</dbReference>
<dbReference type="InterPro" id="IPR020556">
    <property type="entry name" value="Amidase_CS"/>
</dbReference>
<evidence type="ECO:0000256" key="6">
    <source>
        <dbReference type="ARBA" id="ARBA00022917"/>
    </source>
</evidence>
<keyword evidence="3" id="KW-0436">Ligase</keyword>
<evidence type="ECO:0000256" key="5">
    <source>
        <dbReference type="ARBA" id="ARBA00022840"/>
    </source>
</evidence>
<accession>A0A381YSA7</accession>
<dbReference type="Gene3D" id="3.90.1300.10">
    <property type="entry name" value="Amidase signature (AS) domain"/>
    <property type="match status" value="1"/>
</dbReference>
<comment type="similarity">
    <text evidence="1">Belongs to the amidase family. GatA subfamily.</text>
</comment>
<evidence type="ECO:0000256" key="4">
    <source>
        <dbReference type="ARBA" id="ARBA00022741"/>
    </source>
</evidence>
<feature type="domain" description="Amidase" evidence="8">
    <location>
        <begin position="24"/>
        <end position="468"/>
    </location>
</feature>
<dbReference type="EMBL" id="UINC01018925">
    <property type="protein sequence ID" value="SVA79844.1"/>
    <property type="molecule type" value="Genomic_DNA"/>
</dbReference>
<dbReference type="EC" id="6.3.5.7" evidence="2"/>
<dbReference type="InterPro" id="IPR036928">
    <property type="entry name" value="AS_sf"/>
</dbReference>
<comment type="catalytic activity">
    <reaction evidence="7">
        <text>L-glutamyl-tRNA(Gln) + L-glutamine + ATP + H2O = L-glutaminyl-tRNA(Gln) + L-glutamate + ADP + phosphate + H(+)</text>
        <dbReference type="Rhea" id="RHEA:17521"/>
        <dbReference type="Rhea" id="RHEA-COMP:9681"/>
        <dbReference type="Rhea" id="RHEA-COMP:9684"/>
        <dbReference type="ChEBI" id="CHEBI:15377"/>
        <dbReference type="ChEBI" id="CHEBI:15378"/>
        <dbReference type="ChEBI" id="CHEBI:29985"/>
        <dbReference type="ChEBI" id="CHEBI:30616"/>
        <dbReference type="ChEBI" id="CHEBI:43474"/>
        <dbReference type="ChEBI" id="CHEBI:58359"/>
        <dbReference type="ChEBI" id="CHEBI:78520"/>
        <dbReference type="ChEBI" id="CHEBI:78521"/>
        <dbReference type="ChEBI" id="CHEBI:456216"/>
        <dbReference type="EC" id="6.3.5.7"/>
    </reaction>
</comment>
<dbReference type="NCBIfam" id="TIGR00132">
    <property type="entry name" value="gatA"/>
    <property type="match status" value="1"/>
</dbReference>
<reference evidence="9" key="1">
    <citation type="submission" date="2018-05" db="EMBL/GenBank/DDBJ databases">
        <authorList>
            <person name="Lanie J.A."/>
            <person name="Ng W.-L."/>
            <person name="Kazmierczak K.M."/>
            <person name="Andrzejewski T.M."/>
            <person name="Davidsen T.M."/>
            <person name="Wayne K.J."/>
            <person name="Tettelin H."/>
            <person name="Glass J.I."/>
            <person name="Rusch D."/>
            <person name="Podicherti R."/>
            <person name="Tsui H.-C.T."/>
            <person name="Winkler M.E."/>
        </authorList>
    </citation>
    <scope>NUCLEOTIDE SEQUENCE</scope>
</reference>
<dbReference type="AlphaFoldDB" id="A0A381YSA7"/>
<keyword evidence="6" id="KW-0648">Protein biosynthesis</keyword>